<dbReference type="Proteomes" id="UP001446871">
    <property type="component" value="Unassembled WGS sequence"/>
</dbReference>
<name>A0ABR1U462_9PEZI</name>
<comment type="caution">
    <text evidence="1">The sequence shown here is derived from an EMBL/GenBank/DDBJ whole genome shotgun (WGS) entry which is preliminary data.</text>
</comment>
<sequence>MYLVVARPAPSLKADTAELLQAQQSSPLESHPVAEAQVARVALEVLEVLGALGALEAQLARLSLAATAGRAQVPDQEAKGKEANTAWTWLCHLLDAMS</sequence>
<evidence type="ECO:0000313" key="1">
    <source>
        <dbReference type="EMBL" id="KAK8053633.1"/>
    </source>
</evidence>
<gene>
    <name evidence="1" type="ORF">PG996_012934</name>
</gene>
<protein>
    <submittedName>
        <fullName evidence="1">Uncharacterized protein</fullName>
    </submittedName>
</protein>
<organism evidence="1 2">
    <name type="scientific">Apiospora saccharicola</name>
    <dbReference type="NCBI Taxonomy" id="335842"/>
    <lineage>
        <taxon>Eukaryota</taxon>
        <taxon>Fungi</taxon>
        <taxon>Dikarya</taxon>
        <taxon>Ascomycota</taxon>
        <taxon>Pezizomycotina</taxon>
        <taxon>Sordariomycetes</taxon>
        <taxon>Xylariomycetidae</taxon>
        <taxon>Amphisphaeriales</taxon>
        <taxon>Apiosporaceae</taxon>
        <taxon>Apiospora</taxon>
    </lineage>
</organism>
<reference evidence="1 2" key="1">
    <citation type="submission" date="2023-01" db="EMBL/GenBank/DDBJ databases">
        <title>Analysis of 21 Apiospora genomes using comparative genomics revels a genus with tremendous synthesis potential of carbohydrate active enzymes and secondary metabolites.</title>
        <authorList>
            <person name="Sorensen T."/>
        </authorList>
    </citation>
    <scope>NUCLEOTIDE SEQUENCE [LARGE SCALE GENOMIC DNA]</scope>
    <source>
        <strain evidence="1 2">CBS 83171</strain>
    </source>
</reference>
<evidence type="ECO:0000313" key="2">
    <source>
        <dbReference type="Proteomes" id="UP001446871"/>
    </source>
</evidence>
<accession>A0ABR1U462</accession>
<proteinExistence type="predicted"/>
<dbReference type="EMBL" id="JAQQWM010000008">
    <property type="protein sequence ID" value="KAK8053633.1"/>
    <property type="molecule type" value="Genomic_DNA"/>
</dbReference>
<keyword evidence="2" id="KW-1185">Reference proteome</keyword>